<accession>A0A2M4D6G0</accession>
<organism evidence="2">
    <name type="scientific">Anopheles darlingi</name>
    <name type="common">Mosquito</name>
    <dbReference type="NCBI Taxonomy" id="43151"/>
    <lineage>
        <taxon>Eukaryota</taxon>
        <taxon>Metazoa</taxon>
        <taxon>Ecdysozoa</taxon>
        <taxon>Arthropoda</taxon>
        <taxon>Hexapoda</taxon>
        <taxon>Insecta</taxon>
        <taxon>Pterygota</taxon>
        <taxon>Neoptera</taxon>
        <taxon>Endopterygota</taxon>
        <taxon>Diptera</taxon>
        <taxon>Nematocera</taxon>
        <taxon>Culicoidea</taxon>
        <taxon>Culicidae</taxon>
        <taxon>Anophelinae</taxon>
        <taxon>Anopheles</taxon>
    </lineage>
</organism>
<protein>
    <submittedName>
        <fullName evidence="2">Uncharacterized protein</fullName>
    </submittedName>
</protein>
<keyword evidence="1" id="KW-0812">Transmembrane</keyword>
<name>A0A2M4D6G0_ANODA</name>
<proteinExistence type="predicted"/>
<evidence type="ECO:0000256" key="1">
    <source>
        <dbReference type="SAM" id="Phobius"/>
    </source>
</evidence>
<keyword evidence="1" id="KW-1133">Transmembrane helix</keyword>
<keyword evidence="1" id="KW-0472">Membrane</keyword>
<reference evidence="2" key="1">
    <citation type="submission" date="2018-01" db="EMBL/GenBank/DDBJ databases">
        <title>An insight into the sialome of Amazonian anophelines.</title>
        <authorList>
            <person name="Ribeiro J.M."/>
            <person name="Scarpassa V."/>
            <person name="Calvo E."/>
        </authorList>
    </citation>
    <scope>NUCLEOTIDE SEQUENCE</scope>
</reference>
<feature type="transmembrane region" description="Helical" evidence="1">
    <location>
        <begin position="24"/>
        <end position="42"/>
    </location>
</feature>
<dbReference type="AlphaFoldDB" id="A0A2M4D6G0"/>
<evidence type="ECO:0000313" key="2">
    <source>
        <dbReference type="EMBL" id="MBW73129.1"/>
    </source>
</evidence>
<sequence>MSRLFQFLLTRTLAVRGEAFLGELLWLRFTGMVFGMFLVSESQAKHKAKKRRGAGGELIGIAARSANRI</sequence>
<dbReference type="EMBL" id="GGFL01008951">
    <property type="protein sequence ID" value="MBW73129.1"/>
    <property type="molecule type" value="Transcribed_RNA"/>
</dbReference>